<dbReference type="Proteomes" id="UP000315112">
    <property type="component" value="Unassembled WGS sequence"/>
</dbReference>
<evidence type="ECO:0000313" key="5">
    <source>
        <dbReference type="Proteomes" id="UP000437862"/>
    </source>
</evidence>
<evidence type="ECO:0000313" key="3">
    <source>
        <dbReference type="EMBL" id="TWI41036.1"/>
    </source>
</evidence>
<reference evidence="3 4" key="1">
    <citation type="journal article" date="2015" name="Stand. Genomic Sci.">
        <title>Genomic Encyclopedia of Bacterial and Archaeal Type Strains, Phase III: the genomes of soil and plant-associated and newly described type strains.</title>
        <authorList>
            <person name="Whitman W.B."/>
            <person name="Woyke T."/>
            <person name="Klenk H.P."/>
            <person name="Zhou Y."/>
            <person name="Lilburn T.G."/>
            <person name="Beck B.J."/>
            <person name="De Vos P."/>
            <person name="Vandamme P."/>
            <person name="Eisen J.A."/>
            <person name="Garrity G."/>
            <person name="Hugenholtz P."/>
            <person name="Kyrpides N.C."/>
        </authorList>
    </citation>
    <scope>NUCLEOTIDE SEQUENCE [LARGE SCALE GENOMIC DNA]</scope>
    <source>
        <strain evidence="3 4">CGMCC 1.10685</strain>
    </source>
</reference>
<dbReference type="EMBL" id="VLKW01000018">
    <property type="protein sequence ID" value="TWI41036.1"/>
    <property type="molecule type" value="Genomic_DNA"/>
</dbReference>
<organism evidence="3 4">
    <name type="scientific">Pseudoduganella flava</name>
    <dbReference type="NCBI Taxonomy" id="871742"/>
    <lineage>
        <taxon>Bacteria</taxon>
        <taxon>Pseudomonadati</taxon>
        <taxon>Pseudomonadota</taxon>
        <taxon>Betaproteobacteria</taxon>
        <taxon>Burkholderiales</taxon>
        <taxon>Oxalobacteraceae</taxon>
        <taxon>Telluria group</taxon>
        <taxon>Pseudoduganella</taxon>
    </lineage>
</organism>
<dbReference type="Proteomes" id="UP000437862">
    <property type="component" value="Chromosome"/>
</dbReference>
<gene>
    <name evidence="2" type="ORF">GO485_29210</name>
    <name evidence="3" type="ORF">IP92_05756</name>
</gene>
<dbReference type="EMBL" id="CP046904">
    <property type="protein sequence ID" value="QGZ42711.1"/>
    <property type="molecule type" value="Genomic_DNA"/>
</dbReference>
<feature type="compositionally biased region" description="Basic residues" evidence="1">
    <location>
        <begin position="62"/>
        <end position="72"/>
    </location>
</feature>
<evidence type="ECO:0000256" key="1">
    <source>
        <dbReference type="SAM" id="MobiDB-lite"/>
    </source>
</evidence>
<dbReference type="RefSeq" id="WP_145881932.1">
    <property type="nucleotide sequence ID" value="NZ_CP046904.1"/>
</dbReference>
<proteinExistence type="predicted"/>
<reference evidence="3" key="2">
    <citation type="submission" date="2019-07" db="EMBL/GenBank/DDBJ databases">
        <authorList>
            <person name="Whitman W."/>
            <person name="Huntemann M."/>
            <person name="Clum A."/>
            <person name="Pillay M."/>
            <person name="Palaniappan K."/>
            <person name="Varghese N."/>
            <person name="Mikhailova N."/>
            <person name="Stamatis D."/>
            <person name="Reddy T."/>
            <person name="Daum C."/>
            <person name="Shapiro N."/>
            <person name="Ivanova N."/>
            <person name="Kyrpides N."/>
            <person name="Woyke T."/>
        </authorList>
    </citation>
    <scope>NUCLEOTIDE SEQUENCE</scope>
    <source>
        <strain evidence="3">CGMCC 1.10685</strain>
    </source>
</reference>
<evidence type="ECO:0000313" key="2">
    <source>
        <dbReference type="EMBL" id="QGZ42711.1"/>
    </source>
</evidence>
<accession>A0A562PAM1</accession>
<protein>
    <submittedName>
        <fullName evidence="3">Uncharacterized protein</fullName>
    </submittedName>
</protein>
<evidence type="ECO:0000313" key="4">
    <source>
        <dbReference type="Proteomes" id="UP000315112"/>
    </source>
</evidence>
<sequence>MEFLEYPKALYQGDVMRVVPDAEEEAAARRDGFAVWGEQPAPPTADKPEHVEEVADNDPPPAKRKYTRKVAE</sequence>
<name>A0A562PAM1_9BURK</name>
<feature type="region of interest" description="Disordered" evidence="1">
    <location>
        <begin position="30"/>
        <end position="72"/>
    </location>
</feature>
<keyword evidence="5" id="KW-1185">Reference proteome</keyword>
<reference evidence="2 5" key="3">
    <citation type="submission" date="2019-12" db="EMBL/GenBank/DDBJ databases">
        <title>Draft Genome Sequences of Six Type Strains of the Genus Massilia.</title>
        <authorList>
            <person name="Miess H."/>
            <person name="Frediansyah A."/>
            <person name="Goeker M."/>
            <person name="Gross H."/>
        </authorList>
    </citation>
    <scope>NUCLEOTIDE SEQUENCE [LARGE SCALE GENOMIC DNA]</scope>
    <source>
        <strain evidence="2 5">DSM 26639</strain>
    </source>
</reference>
<dbReference type="AlphaFoldDB" id="A0A562PAM1"/>